<name>A0ACC1S2B8_9HYPO</name>
<evidence type="ECO:0000313" key="2">
    <source>
        <dbReference type="Proteomes" id="UP001148629"/>
    </source>
</evidence>
<accession>A0ACC1S2B8</accession>
<evidence type="ECO:0000313" key="1">
    <source>
        <dbReference type="EMBL" id="KAJ3530646.1"/>
    </source>
</evidence>
<keyword evidence="2" id="KW-1185">Reference proteome</keyword>
<sequence>MPDCEHMVTSTSGWPEAEFFIKPEYWRQGYGTELFNAIMESWWSLPRERRRHQLIPVVAPDKEPGDEVLEGVVFQWEEPNDVARAFFAKVLQQAPVFAEGGYESIDAREGRVGDLVQFSGSLVTNPRPFEDKIEE</sequence>
<reference evidence="1" key="1">
    <citation type="submission" date="2022-08" db="EMBL/GenBank/DDBJ databases">
        <title>Genome Sequence of Fusarium decemcellulare.</title>
        <authorList>
            <person name="Buettner E."/>
        </authorList>
    </citation>
    <scope>NUCLEOTIDE SEQUENCE</scope>
    <source>
        <strain evidence="1">Babe19</strain>
    </source>
</reference>
<organism evidence="1 2">
    <name type="scientific">Fusarium decemcellulare</name>
    <dbReference type="NCBI Taxonomy" id="57161"/>
    <lineage>
        <taxon>Eukaryota</taxon>
        <taxon>Fungi</taxon>
        <taxon>Dikarya</taxon>
        <taxon>Ascomycota</taxon>
        <taxon>Pezizomycotina</taxon>
        <taxon>Sordariomycetes</taxon>
        <taxon>Hypocreomycetidae</taxon>
        <taxon>Hypocreales</taxon>
        <taxon>Nectriaceae</taxon>
        <taxon>Fusarium</taxon>
        <taxon>Fusarium decemcellulare species complex</taxon>
    </lineage>
</organism>
<proteinExistence type="predicted"/>
<dbReference type="EMBL" id="JANRMS010001147">
    <property type="protein sequence ID" value="KAJ3530646.1"/>
    <property type="molecule type" value="Genomic_DNA"/>
</dbReference>
<dbReference type="Proteomes" id="UP001148629">
    <property type="component" value="Unassembled WGS sequence"/>
</dbReference>
<protein>
    <submittedName>
        <fullName evidence="1">Uncharacterized protein</fullName>
    </submittedName>
</protein>
<gene>
    <name evidence="1" type="ORF">NM208_g9237</name>
</gene>
<comment type="caution">
    <text evidence="1">The sequence shown here is derived from an EMBL/GenBank/DDBJ whole genome shotgun (WGS) entry which is preliminary data.</text>
</comment>